<name>A0A2P4XXF6_9STRA</name>
<feature type="region of interest" description="Disordered" evidence="1">
    <location>
        <begin position="55"/>
        <end position="78"/>
    </location>
</feature>
<dbReference type="EMBL" id="NCKW01007349">
    <property type="protein sequence ID" value="POM70149.1"/>
    <property type="molecule type" value="Genomic_DNA"/>
</dbReference>
<dbReference type="Proteomes" id="UP000237271">
    <property type="component" value="Unassembled WGS sequence"/>
</dbReference>
<evidence type="ECO:0000313" key="2">
    <source>
        <dbReference type="EMBL" id="POM70149.1"/>
    </source>
</evidence>
<sequence length="157" mass="17502">MVTSIILRATSNRRSTTPKRILTTKIVVSSTLRTMTTTLGMTYLATATLGVASPRAESLELTSQESRSLGTRSPRTRSPRTRSLMIIRILAPSVLVIPSPIRNPPAEVNRSLRLLLENLEVWCPSPTNRCRLGSSRWWRHQIVMTPPGCTMVSEYNA</sequence>
<proteinExistence type="predicted"/>
<reference evidence="2 3" key="1">
    <citation type="journal article" date="2017" name="Genome Biol. Evol.">
        <title>Phytophthora megakarya and P. palmivora, closely related causal agents of cacao black pod rot, underwent increases in genome sizes and gene numbers by different mechanisms.</title>
        <authorList>
            <person name="Ali S.S."/>
            <person name="Shao J."/>
            <person name="Lary D.J."/>
            <person name="Kronmiller B."/>
            <person name="Shen D."/>
            <person name="Strem M.D."/>
            <person name="Amoako-Attah I."/>
            <person name="Akrofi A.Y."/>
            <person name="Begoude B.A."/>
            <person name="Ten Hoopen G.M."/>
            <person name="Coulibaly K."/>
            <person name="Kebe B.I."/>
            <person name="Melnick R.L."/>
            <person name="Guiltinan M.J."/>
            <person name="Tyler B.M."/>
            <person name="Meinhardt L.W."/>
            <person name="Bailey B.A."/>
        </authorList>
    </citation>
    <scope>NUCLEOTIDE SEQUENCE [LARGE SCALE GENOMIC DNA]</scope>
    <source>
        <strain evidence="3">sbr112.9</strain>
    </source>
</reference>
<dbReference type="AlphaFoldDB" id="A0A2P4XXF6"/>
<organism evidence="2 3">
    <name type="scientific">Phytophthora palmivora</name>
    <dbReference type="NCBI Taxonomy" id="4796"/>
    <lineage>
        <taxon>Eukaryota</taxon>
        <taxon>Sar</taxon>
        <taxon>Stramenopiles</taxon>
        <taxon>Oomycota</taxon>
        <taxon>Peronosporomycetes</taxon>
        <taxon>Peronosporales</taxon>
        <taxon>Peronosporaceae</taxon>
        <taxon>Phytophthora</taxon>
    </lineage>
</organism>
<comment type="caution">
    <text evidence="2">The sequence shown here is derived from an EMBL/GenBank/DDBJ whole genome shotgun (WGS) entry which is preliminary data.</text>
</comment>
<protein>
    <submittedName>
        <fullName evidence="2">Uncharacterized protein</fullName>
    </submittedName>
</protein>
<keyword evidence="3" id="KW-1185">Reference proteome</keyword>
<gene>
    <name evidence="2" type="ORF">PHPALM_13460</name>
</gene>
<evidence type="ECO:0000256" key="1">
    <source>
        <dbReference type="SAM" id="MobiDB-lite"/>
    </source>
</evidence>
<evidence type="ECO:0000313" key="3">
    <source>
        <dbReference type="Proteomes" id="UP000237271"/>
    </source>
</evidence>
<accession>A0A2P4XXF6</accession>